<keyword evidence="5" id="KW-0862">Zinc</keyword>
<dbReference type="Pfam" id="PF01753">
    <property type="entry name" value="zf-MYND"/>
    <property type="match status" value="1"/>
</dbReference>
<dbReference type="Proteomes" id="UP000316079">
    <property type="component" value="Unassembled WGS sequence"/>
</dbReference>
<keyword evidence="7" id="KW-0804">Transcription</keyword>
<dbReference type="InterPro" id="IPR003894">
    <property type="entry name" value="TAFH_NHR1"/>
</dbReference>
<evidence type="ECO:0000256" key="2">
    <source>
        <dbReference type="ARBA" id="ARBA00022491"/>
    </source>
</evidence>
<dbReference type="OrthoDB" id="8872930at2759"/>
<protein>
    <recommendedName>
        <fullName evidence="16">MYND-type domain-containing protein</fullName>
    </recommendedName>
</protein>
<keyword evidence="10" id="KW-0175">Coiled coil</keyword>
<evidence type="ECO:0000259" key="12">
    <source>
        <dbReference type="PROSITE" id="PS50865"/>
    </source>
</evidence>
<dbReference type="SMART" id="SM00549">
    <property type="entry name" value="TAFH"/>
    <property type="match status" value="1"/>
</dbReference>
<dbReference type="Gene3D" id="1.20.120.1110">
    <property type="entry name" value="TAFH/NHR1 domain"/>
    <property type="match status" value="1"/>
</dbReference>
<evidence type="ECO:0000313" key="14">
    <source>
        <dbReference type="EMBL" id="TRY84318.1"/>
    </source>
</evidence>
<dbReference type="Gene3D" id="6.10.250.230">
    <property type="match status" value="1"/>
</dbReference>
<evidence type="ECO:0000259" key="13">
    <source>
        <dbReference type="PROSITE" id="PS51119"/>
    </source>
</evidence>
<dbReference type="FunFam" id="1.20.120.1110:FF:000001">
    <property type="entry name" value="RUNX1 translocation partner 1"/>
    <property type="match status" value="1"/>
</dbReference>
<evidence type="ECO:0000256" key="10">
    <source>
        <dbReference type="SAM" id="Coils"/>
    </source>
</evidence>
<dbReference type="PRINTS" id="PR01876">
    <property type="entry name" value="MTG8PROTEIN"/>
</dbReference>
<dbReference type="PRINTS" id="PR01875">
    <property type="entry name" value="ETOFAMILY"/>
</dbReference>
<dbReference type="AlphaFoldDB" id="A0A553Q305"/>
<sequence>MLRDCPGDLGTVESWSSDILPGEARPCPSWFLTAGYLCRAYGSFHSKTLCVEKGRARNGWFLLESLTHHRTQKKELIEEEILHWVTVPPLCPSQSTGTIDLRLQGRKQNTLDSMISCLSLSSMMPGCREISVLLLTDGVVRQALLALLLSCVPWPLPLCQPIRLVPTSTTPPTRLPFFCLLELLSVLVSGESLISVVDLGSSGGSSCKQTHVPGQGHLSRTDTGLFRTPICTGATVPPGCRHGQSVHSLAECQTQCRPSVAGTEALTGICSCQEAECCGEAAVGISLGSHKNCSTFSSADRTEKRSTMPDSPADVKAQSRLTPPTMPPPPTTQGAPRTSSFTPTTLTNGTSHSPTALNGAPSPPNGFSNGPSSSSSSSLANQQLPPACGARQLSKLKRFLTTLQQFGNDISPEIGERVRTLVLGLVNSTLTIEEFHSKLQEATNFPLRPFVIPFLKANLPLLQRELVHCARLAKQNPAQYLAQHEQLLLDTSTTSPVDSSELLMDVNENGKRRTPDRTKENGFEREALHPEHPNKRPCTISPGQRFSPSNGLSYQPNGLPHPTPPPPQHFRLDDMAIAHHYRDSYRHPNHRELRDRPRPLGMHGSTRQEEVIDHRLTDREWAEEWKHLDHVRKLLNCIMDMVEKTRRSLTVLRRCQETDREELNYWIRRYSDAEDLKKTSSSSSSQSRQQSPASQENNALDVHRELLHRPVSGYVPEEIWKKAEEAVNEVKRQAMSELQKAVSEAERKAHEMISTERAKMERTVAEARRQAAEDALSVINQQEDSSESCWNCGRKASETCSGCNTARYCGSFCQHKDWEKHHHVCGQTLQAQQQQQQQQQGETPATVSSSATPSSGAGSPADTPSAAATPRSATPGTPSAVESTPR</sequence>
<feature type="compositionally biased region" description="Polar residues" evidence="11">
    <location>
        <begin position="541"/>
        <end position="555"/>
    </location>
</feature>
<evidence type="ECO:0000313" key="15">
    <source>
        <dbReference type="Proteomes" id="UP000316079"/>
    </source>
</evidence>
<feature type="compositionally biased region" description="Pro residues" evidence="11">
    <location>
        <begin position="559"/>
        <end position="568"/>
    </location>
</feature>
<evidence type="ECO:0000256" key="3">
    <source>
        <dbReference type="ARBA" id="ARBA00022723"/>
    </source>
</evidence>
<evidence type="ECO:0008006" key="16">
    <source>
        <dbReference type="Google" id="ProtNLM"/>
    </source>
</evidence>
<dbReference type="GO" id="GO:0005634">
    <property type="term" value="C:nucleus"/>
    <property type="evidence" value="ECO:0007669"/>
    <property type="project" value="UniProtKB-SubCell"/>
</dbReference>
<dbReference type="Pfam" id="PF08788">
    <property type="entry name" value="NHR2"/>
    <property type="match status" value="1"/>
</dbReference>
<organism evidence="14 15">
    <name type="scientific">Danionella cerebrum</name>
    <dbReference type="NCBI Taxonomy" id="2873325"/>
    <lineage>
        <taxon>Eukaryota</taxon>
        <taxon>Metazoa</taxon>
        <taxon>Chordata</taxon>
        <taxon>Craniata</taxon>
        <taxon>Vertebrata</taxon>
        <taxon>Euteleostomi</taxon>
        <taxon>Actinopterygii</taxon>
        <taxon>Neopterygii</taxon>
        <taxon>Teleostei</taxon>
        <taxon>Ostariophysi</taxon>
        <taxon>Cypriniformes</taxon>
        <taxon>Danionidae</taxon>
        <taxon>Danioninae</taxon>
        <taxon>Danionella</taxon>
    </lineage>
</organism>
<dbReference type="InterPro" id="IPR037249">
    <property type="entry name" value="TAFH/NHR1_dom_sf"/>
</dbReference>
<feature type="region of interest" description="Disordered" evidence="11">
    <location>
        <begin position="832"/>
        <end position="886"/>
    </location>
</feature>
<dbReference type="InterPro" id="IPR013290">
    <property type="entry name" value="CBFA2T1"/>
</dbReference>
<dbReference type="GO" id="GO:0003714">
    <property type="term" value="F:transcription corepressor activity"/>
    <property type="evidence" value="ECO:0007669"/>
    <property type="project" value="InterPro"/>
</dbReference>
<evidence type="ECO:0000256" key="1">
    <source>
        <dbReference type="ARBA" id="ARBA00004123"/>
    </source>
</evidence>
<dbReference type="PANTHER" id="PTHR10379">
    <property type="entry name" value="MTG8 ETO EIGHT TWENTY ONE PROTEIN"/>
    <property type="match status" value="1"/>
</dbReference>
<keyword evidence="2" id="KW-0678">Repressor</keyword>
<feature type="compositionally biased region" description="Low complexity" evidence="11">
    <location>
        <begin position="680"/>
        <end position="695"/>
    </location>
</feature>
<gene>
    <name evidence="14" type="ORF">DNTS_025428</name>
</gene>
<evidence type="ECO:0000256" key="8">
    <source>
        <dbReference type="ARBA" id="ARBA00023242"/>
    </source>
</evidence>
<dbReference type="GO" id="GO:0008270">
    <property type="term" value="F:zinc ion binding"/>
    <property type="evidence" value="ECO:0007669"/>
    <property type="project" value="UniProtKB-KW"/>
</dbReference>
<dbReference type="FunFam" id="6.10.140.2220:FF:000001">
    <property type="entry name" value="CBFA2/RUNX1 translocation partner 3"/>
    <property type="match status" value="1"/>
</dbReference>
<accession>A0A553Q305</accession>
<dbReference type="PROSITE" id="PS01360">
    <property type="entry name" value="ZF_MYND_1"/>
    <property type="match status" value="1"/>
</dbReference>
<feature type="domain" description="TAFH" evidence="13">
    <location>
        <begin position="390"/>
        <end position="485"/>
    </location>
</feature>
<keyword evidence="15" id="KW-1185">Reference proteome</keyword>
<evidence type="ECO:0000256" key="6">
    <source>
        <dbReference type="ARBA" id="ARBA00023015"/>
    </source>
</evidence>
<dbReference type="EMBL" id="SRMA01026411">
    <property type="protein sequence ID" value="TRY84318.1"/>
    <property type="molecule type" value="Genomic_DNA"/>
</dbReference>
<evidence type="ECO:0000256" key="9">
    <source>
        <dbReference type="PROSITE-ProRule" id="PRU00134"/>
    </source>
</evidence>
<dbReference type="Pfam" id="PF07531">
    <property type="entry name" value="TAFH"/>
    <property type="match status" value="1"/>
</dbReference>
<feature type="compositionally biased region" description="Basic and acidic residues" evidence="11">
    <location>
        <begin position="583"/>
        <end position="598"/>
    </location>
</feature>
<feature type="region of interest" description="Disordered" evidence="11">
    <location>
        <begin position="676"/>
        <end position="697"/>
    </location>
</feature>
<name>A0A553Q305_9TELE</name>
<dbReference type="GO" id="GO:0006351">
    <property type="term" value="P:DNA-templated transcription"/>
    <property type="evidence" value="ECO:0007669"/>
    <property type="project" value="InterPro"/>
</dbReference>
<evidence type="ECO:0000256" key="5">
    <source>
        <dbReference type="ARBA" id="ARBA00022833"/>
    </source>
</evidence>
<dbReference type="SUPFAM" id="SSF144232">
    <property type="entry name" value="HIT/MYND zinc finger-like"/>
    <property type="match status" value="1"/>
</dbReference>
<evidence type="ECO:0000256" key="7">
    <source>
        <dbReference type="ARBA" id="ARBA00023163"/>
    </source>
</evidence>
<proteinExistence type="predicted"/>
<comment type="subcellular location">
    <subcellularLocation>
        <location evidence="1">Nucleus</location>
    </subcellularLocation>
</comment>
<feature type="coiled-coil region" evidence="10">
    <location>
        <begin position="728"/>
        <end position="770"/>
    </location>
</feature>
<dbReference type="SUPFAM" id="SSF158553">
    <property type="entry name" value="TAFH domain-like"/>
    <property type="match status" value="1"/>
</dbReference>
<dbReference type="InterPro" id="IPR002893">
    <property type="entry name" value="Znf_MYND"/>
</dbReference>
<feature type="compositionally biased region" description="Low complexity" evidence="11">
    <location>
        <begin position="832"/>
        <end position="880"/>
    </location>
</feature>
<dbReference type="InterPro" id="IPR013289">
    <property type="entry name" value="CBFA2T1/2/3"/>
</dbReference>
<evidence type="ECO:0000256" key="4">
    <source>
        <dbReference type="ARBA" id="ARBA00022771"/>
    </source>
</evidence>
<reference evidence="14 15" key="1">
    <citation type="journal article" date="2019" name="Sci. Data">
        <title>Hybrid genome assembly and annotation of Danionella translucida.</title>
        <authorList>
            <person name="Kadobianskyi M."/>
            <person name="Schulze L."/>
            <person name="Schuelke M."/>
            <person name="Judkewitz B."/>
        </authorList>
    </citation>
    <scope>NUCLEOTIDE SEQUENCE [LARGE SCALE GENOMIC DNA]</scope>
    <source>
        <strain evidence="14 15">Bolton</strain>
    </source>
</reference>
<keyword evidence="8" id="KW-0539">Nucleus</keyword>
<feature type="region of interest" description="Disordered" evidence="11">
    <location>
        <begin position="499"/>
        <end position="569"/>
    </location>
</feature>
<evidence type="ECO:0000256" key="11">
    <source>
        <dbReference type="SAM" id="MobiDB-lite"/>
    </source>
</evidence>
<feature type="compositionally biased region" description="Polar residues" evidence="11">
    <location>
        <begin position="333"/>
        <end position="356"/>
    </location>
</feature>
<dbReference type="PROSITE" id="PS50865">
    <property type="entry name" value="ZF_MYND_2"/>
    <property type="match status" value="1"/>
</dbReference>
<keyword evidence="4 9" id="KW-0863">Zinc-finger</keyword>
<feature type="compositionally biased region" description="Low complexity" evidence="11">
    <location>
        <begin position="365"/>
        <end position="384"/>
    </location>
</feature>
<dbReference type="PANTHER" id="PTHR10379:SF5">
    <property type="entry name" value="PROTEIN CBFA2T1"/>
    <property type="match status" value="1"/>
</dbReference>
<comment type="caution">
    <text evidence="14">The sequence shown here is derived from an EMBL/GenBank/DDBJ whole genome shotgun (WGS) entry which is preliminary data.</text>
</comment>
<feature type="region of interest" description="Disordered" evidence="11">
    <location>
        <begin position="583"/>
        <end position="611"/>
    </location>
</feature>
<dbReference type="Gene3D" id="6.10.140.2220">
    <property type="match status" value="1"/>
</dbReference>
<dbReference type="STRING" id="623744.A0A553Q305"/>
<dbReference type="PROSITE" id="PS51119">
    <property type="entry name" value="TAFH"/>
    <property type="match status" value="1"/>
</dbReference>
<feature type="compositionally biased region" description="Basic and acidic residues" evidence="11">
    <location>
        <begin position="508"/>
        <end position="534"/>
    </location>
</feature>
<feature type="domain" description="MYND-type" evidence="12">
    <location>
        <begin position="789"/>
        <end position="825"/>
    </location>
</feature>
<keyword evidence="6" id="KW-0805">Transcription regulation</keyword>
<feature type="region of interest" description="Disordered" evidence="11">
    <location>
        <begin position="295"/>
        <end position="384"/>
    </location>
</feature>
<keyword evidence="3" id="KW-0479">Metal-binding</keyword>
<dbReference type="InterPro" id="IPR014896">
    <property type="entry name" value="NHR2"/>
</dbReference>